<dbReference type="EMBL" id="UINC01209169">
    <property type="protein sequence ID" value="SVE32076.1"/>
    <property type="molecule type" value="Genomic_DNA"/>
</dbReference>
<gene>
    <name evidence="1" type="ORF">METZ01_LOCUS484930</name>
</gene>
<evidence type="ECO:0000313" key="1">
    <source>
        <dbReference type="EMBL" id="SVE32076.1"/>
    </source>
</evidence>
<protein>
    <submittedName>
        <fullName evidence="1">Uncharacterized protein</fullName>
    </submittedName>
</protein>
<accession>A0A383CI70</accession>
<name>A0A383CI70_9ZZZZ</name>
<sequence length="101" mass="11710">MRYPLSRVDIALAFRHTVGRGNRFNHRAIIRRIGGHEATEREIPEIQAVQLRHHRYTPPWARSFLLLLATLVGATACETQTWEQYMEAAAFAYQDENFLDA</sequence>
<proteinExistence type="predicted"/>
<organism evidence="1">
    <name type="scientific">marine metagenome</name>
    <dbReference type="NCBI Taxonomy" id="408172"/>
    <lineage>
        <taxon>unclassified sequences</taxon>
        <taxon>metagenomes</taxon>
        <taxon>ecological metagenomes</taxon>
    </lineage>
</organism>
<feature type="non-terminal residue" evidence="1">
    <location>
        <position position="101"/>
    </location>
</feature>
<reference evidence="1" key="1">
    <citation type="submission" date="2018-05" db="EMBL/GenBank/DDBJ databases">
        <authorList>
            <person name="Lanie J.A."/>
            <person name="Ng W.-L."/>
            <person name="Kazmierczak K.M."/>
            <person name="Andrzejewski T.M."/>
            <person name="Davidsen T.M."/>
            <person name="Wayne K.J."/>
            <person name="Tettelin H."/>
            <person name="Glass J.I."/>
            <person name="Rusch D."/>
            <person name="Podicherti R."/>
            <person name="Tsui H.-C.T."/>
            <person name="Winkler M.E."/>
        </authorList>
    </citation>
    <scope>NUCLEOTIDE SEQUENCE</scope>
</reference>
<dbReference type="AlphaFoldDB" id="A0A383CI70"/>